<keyword evidence="4 6" id="KW-0472">Membrane</keyword>
<feature type="transmembrane region" description="Helical" evidence="6">
    <location>
        <begin position="45"/>
        <end position="66"/>
    </location>
</feature>
<evidence type="ECO:0000256" key="4">
    <source>
        <dbReference type="ARBA" id="ARBA00023136"/>
    </source>
</evidence>
<feature type="compositionally biased region" description="Basic and acidic residues" evidence="5">
    <location>
        <begin position="113"/>
        <end position="123"/>
    </location>
</feature>
<evidence type="ECO:0000256" key="3">
    <source>
        <dbReference type="ARBA" id="ARBA00022989"/>
    </source>
</evidence>
<evidence type="ECO:0000256" key="1">
    <source>
        <dbReference type="ARBA" id="ARBA00004370"/>
    </source>
</evidence>
<comment type="subcellular location">
    <subcellularLocation>
        <location evidence="1">Membrane</location>
    </subcellularLocation>
</comment>
<dbReference type="Proteomes" id="UP000735302">
    <property type="component" value="Unassembled WGS sequence"/>
</dbReference>
<dbReference type="InterPro" id="IPR013057">
    <property type="entry name" value="AA_transpt_TM"/>
</dbReference>
<dbReference type="EMBL" id="BLXT01002152">
    <property type="protein sequence ID" value="GFN91525.1"/>
    <property type="molecule type" value="Genomic_DNA"/>
</dbReference>
<evidence type="ECO:0000313" key="8">
    <source>
        <dbReference type="EMBL" id="GFN91525.1"/>
    </source>
</evidence>
<protein>
    <recommendedName>
        <fullName evidence="7">Amino acid transporter transmembrane domain-containing protein</fullName>
    </recommendedName>
</protein>
<feature type="region of interest" description="Disordered" evidence="5">
    <location>
        <begin position="79"/>
        <end position="123"/>
    </location>
</feature>
<proteinExistence type="predicted"/>
<keyword evidence="2 6" id="KW-0812">Transmembrane</keyword>
<dbReference type="Pfam" id="PF01490">
    <property type="entry name" value="Aa_trans"/>
    <property type="match status" value="1"/>
</dbReference>
<feature type="compositionally biased region" description="Acidic residues" evidence="5">
    <location>
        <begin position="93"/>
        <end position="108"/>
    </location>
</feature>
<accession>A0AAV3ZA47</accession>
<organism evidence="8 9">
    <name type="scientific">Plakobranchus ocellatus</name>
    <dbReference type="NCBI Taxonomy" id="259542"/>
    <lineage>
        <taxon>Eukaryota</taxon>
        <taxon>Metazoa</taxon>
        <taxon>Spiralia</taxon>
        <taxon>Lophotrochozoa</taxon>
        <taxon>Mollusca</taxon>
        <taxon>Gastropoda</taxon>
        <taxon>Heterobranchia</taxon>
        <taxon>Euthyneura</taxon>
        <taxon>Panpulmonata</taxon>
        <taxon>Sacoglossa</taxon>
        <taxon>Placobranchoidea</taxon>
        <taxon>Plakobranchidae</taxon>
        <taxon>Plakobranchus</taxon>
    </lineage>
</organism>
<comment type="caution">
    <text evidence="8">The sequence shown here is derived from an EMBL/GenBank/DDBJ whole genome shotgun (WGS) entry which is preliminary data.</text>
</comment>
<reference evidence="8 9" key="1">
    <citation type="journal article" date="2021" name="Elife">
        <title>Chloroplast acquisition without the gene transfer in kleptoplastic sea slugs, Plakobranchus ocellatus.</title>
        <authorList>
            <person name="Maeda T."/>
            <person name="Takahashi S."/>
            <person name="Yoshida T."/>
            <person name="Shimamura S."/>
            <person name="Takaki Y."/>
            <person name="Nagai Y."/>
            <person name="Toyoda A."/>
            <person name="Suzuki Y."/>
            <person name="Arimoto A."/>
            <person name="Ishii H."/>
            <person name="Satoh N."/>
            <person name="Nishiyama T."/>
            <person name="Hasebe M."/>
            <person name="Maruyama T."/>
            <person name="Minagawa J."/>
            <person name="Obokata J."/>
            <person name="Shigenobu S."/>
        </authorList>
    </citation>
    <scope>NUCLEOTIDE SEQUENCE [LARGE SCALE GENOMIC DNA]</scope>
</reference>
<dbReference type="GO" id="GO:0016020">
    <property type="term" value="C:membrane"/>
    <property type="evidence" value="ECO:0007669"/>
    <property type="project" value="UniProtKB-SubCell"/>
</dbReference>
<keyword evidence="3 6" id="KW-1133">Transmembrane helix</keyword>
<sequence length="123" mass="13365">MMALSTMCLASENVIFLQAYFVTIATILGTGILGLPVTLSDSGLYPFLVTFLLDAFVQSLSVHLFVDLLQRAIAAQHLGQENSEESFPLNSMLEEDMDLESDDEDDDGPSNGKADKLKSHPSP</sequence>
<evidence type="ECO:0000256" key="6">
    <source>
        <dbReference type="SAM" id="Phobius"/>
    </source>
</evidence>
<name>A0AAV3ZA47_9GAST</name>
<gene>
    <name evidence="8" type="ORF">PoB_001803100</name>
</gene>
<evidence type="ECO:0000259" key="7">
    <source>
        <dbReference type="Pfam" id="PF01490"/>
    </source>
</evidence>
<feature type="domain" description="Amino acid transporter transmembrane" evidence="7">
    <location>
        <begin position="17"/>
        <end position="70"/>
    </location>
</feature>
<feature type="transmembrane region" description="Helical" evidence="6">
    <location>
        <begin position="20"/>
        <end position="39"/>
    </location>
</feature>
<keyword evidence="9" id="KW-1185">Reference proteome</keyword>
<evidence type="ECO:0000256" key="2">
    <source>
        <dbReference type="ARBA" id="ARBA00022692"/>
    </source>
</evidence>
<evidence type="ECO:0000313" key="9">
    <source>
        <dbReference type="Proteomes" id="UP000735302"/>
    </source>
</evidence>
<evidence type="ECO:0000256" key="5">
    <source>
        <dbReference type="SAM" id="MobiDB-lite"/>
    </source>
</evidence>
<dbReference type="AlphaFoldDB" id="A0AAV3ZA47"/>